<sequence length="64" mass="7435">MNCQIHRLYSRSGLNSDQALDDISFQNFLRWIVGADCSKSSGKITYFSPYYNGFALLSRKKYRC</sequence>
<organism evidence="1 2">
    <name type="scientific">Xanthomonas campestris pv. phaseoli</name>
    <dbReference type="NCBI Taxonomy" id="317013"/>
    <lineage>
        <taxon>Bacteria</taxon>
        <taxon>Pseudomonadati</taxon>
        <taxon>Pseudomonadota</taxon>
        <taxon>Gammaproteobacteria</taxon>
        <taxon>Lysobacterales</taxon>
        <taxon>Lysobacteraceae</taxon>
        <taxon>Xanthomonas</taxon>
    </lineage>
</organism>
<name>A0A7Z7J1Z3_XANCH</name>
<dbReference type="Proteomes" id="UP000234345">
    <property type="component" value="Unassembled WGS sequence"/>
</dbReference>
<dbReference type="EMBL" id="OCZC01000075">
    <property type="protein sequence ID" value="SOO25766.1"/>
    <property type="molecule type" value="Genomic_DNA"/>
</dbReference>
<proteinExistence type="predicted"/>
<evidence type="ECO:0000313" key="1">
    <source>
        <dbReference type="EMBL" id="SOO25766.1"/>
    </source>
</evidence>
<reference evidence="1 2" key="1">
    <citation type="submission" date="2017-10" db="EMBL/GenBank/DDBJ databases">
        <authorList>
            <person name="Regsiter A."/>
            <person name="William W."/>
        </authorList>
    </citation>
    <scope>NUCLEOTIDE SEQUENCE [LARGE SCALE GENOMIC DNA]</scope>
    <source>
        <strain evidence="1 2">CFBP6991</strain>
    </source>
</reference>
<evidence type="ECO:0000313" key="2">
    <source>
        <dbReference type="Proteomes" id="UP000234345"/>
    </source>
</evidence>
<accession>A0A7Z7J1Z3</accession>
<dbReference type="AlphaFoldDB" id="A0A7Z7J1Z3"/>
<gene>
    <name evidence="1" type="ORF">XFF6991_480091</name>
</gene>
<comment type="caution">
    <text evidence="1">The sequence shown here is derived from an EMBL/GenBank/DDBJ whole genome shotgun (WGS) entry which is preliminary data.</text>
</comment>
<protein>
    <submittedName>
        <fullName evidence="1">Uncharacterized protein</fullName>
    </submittedName>
</protein>